<protein>
    <submittedName>
        <fullName evidence="2">Uncharacterized protein</fullName>
    </submittedName>
</protein>
<name>A0AA39XMN7_9PEZI</name>
<dbReference type="Proteomes" id="UP001174934">
    <property type="component" value="Unassembled WGS sequence"/>
</dbReference>
<gene>
    <name evidence="2" type="ORF">B0T17DRAFT_613150</name>
</gene>
<evidence type="ECO:0000313" key="2">
    <source>
        <dbReference type="EMBL" id="KAK0636416.1"/>
    </source>
</evidence>
<dbReference type="EMBL" id="JAULSR010000001">
    <property type="protein sequence ID" value="KAK0636416.1"/>
    <property type="molecule type" value="Genomic_DNA"/>
</dbReference>
<sequence length="402" mass="44537">MSVGLCNWASLPPSSSSSCQTAAWFDLRIGRRPAPVPAHLTKIVYIPRHDSNTYHLPLYEAGDLYRNAVGDSPIGSTLYAVKLGMAEKPRDNTLCHRVVYLSDMYSAIVQDQDQDQDGSGSGCRSVGIIRLQKRELGNRGVETRLSGSSTTTPTTTTTQCEKDDDDRDEPQRSRPMLIESRTAAGFTSTIRMETSFPIPPTIWGSDTIHHPYFTLRGISTNSHTPTPTSPGNNNGEGIYFLPPRLEWQIHPIADGPLRYTLVDPSRDEQHNNSKHDVATDEKRVWAIYHDMGWGKSLWQGCSEGMLLLPERRNGDMEKENWKKKEADDLLEGIIVTSLLGVLRQVRMLQGATATTPTSTSTSSATAAAAAAGANSDANSWSRKHVKNRSKLWHRVMTMLHGH</sequence>
<proteinExistence type="predicted"/>
<comment type="caution">
    <text evidence="2">The sequence shown here is derived from an EMBL/GenBank/DDBJ whole genome shotgun (WGS) entry which is preliminary data.</text>
</comment>
<feature type="region of interest" description="Disordered" evidence="1">
    <location>
        <begin position="137"/>
        <end position="177"/>
    </location>
</feature>
<evidence type="ECO:0000313" key="3">
    <source>
        <dbReference type="Proteomes" id="UP001174934"/>
    </source>
</evidence>
<evidence type="ECO:0000256" key="1">
    <source>
        <dbReference type="SAM" id="MobiDB-lite"/>
    </source>
</evidence>
<organism evidence="2 3">
    <name type="scientific">Bombardia bombarda</name>
    <dbReference type="NCBI Taxonomy" id="252184"/>
    <lineage>
        <taxon>Eukaryota</taxon>
        <taxon>Fungi</taxon>
        <taxon>Dikarya</taxon>
        <taxon>Ascomycota</taxon>
        <taxon>Pezizomycotina</taxon>
        <taxon>Sordariomycetes</taxon>
        <taxon>Sordariomycetidae</taxon>
        <taxon>Sordariales</taxon>
        <taxon>Lasiosphaeriaceae</taxon>
        <taxon>Bombardia</taxon>
    </lineage>
</organism>
<keyword evidence="3" id="KW-1185">Reference proteome</keyword>
<reference evidence="2" key="1">
    <citation type="submission" date="2023-06" db="EMBL/GenBank/DDBJ databases">
        <title>Genome-scale phylogeny and comparative genomics of the fungal order Sordariales.</title>
        <authorList>
            <consortium name="Lawrence Berkeley National Laboratory"/>
            <person name="Hensen N."/>
            <person name="Bonometti L."/>
            <person name="Westerberg I."/>
            <person name="Brannstrom I.O."/>
            <person name="Guillou S."/>
            <person name="Cros-Aarteil S."/>
            <person name="Calhoun S."/>
            <person name="Haridas S."/>
            <person name="Kuo A."/>
            <person name="Mondo S."/>
            <person name="Pangilinan J."/>
            <person name="Riley R."/>
            <person name="LaButti K."/>
            <person name="Andreopoulos B."/>
            <person name="Lipzen A."/>
            <person name="Chen C."/>
            <person name="Yanf M."/>
            <person name="Daum C."/>
            <person name="Ng V."/>
            <person name="Clum A."/>
            <person name="Steindorff A."/>
            <person name="Ohm R."/>
            <person name="Martin F."/>
            <person name="Silar P."/>
            <person name="Natvig D."/>
            <person name="Lalanne C."/>
            <person name="Gautier V."/>
            <person name="Ament-velasquez S.L."/>
            <person name="Kruys A."/>
            <person name="Hutchinson M.I."/>
            <person name="Powell A.J."/>
            <person name="Barry K."/>
            <person name="Miller A.N."/>
            <person name="Grigoriev I.V."/>
            <person name="Debuchy R."/>
            <person name="Gladieux P."/>
            <person name="Thoren M.H."/>
            <person name="Johannesson H."/>
        </authorList>
    </citation>
    <scope>NUCLEOTIDE SEQUENCE</scope>
    <source>
        <strain evidence="2">SMH3391-2</strain>
    </source>
</reference>
<accession>A0AA39XMN7</accession>
<dbReference type="AlphaFoldDB" id="A0AA39XMN7"/>